<proteinExistence type="predicted"/>
<organism evidence="9">
    <name type="scientific">Bemisia tabaci iflavirus 1</name>
    <dbReference type="NCBI Taxonomy" id="2840021"/>
    <lineage>
        <taxon>Viruses</taxon>
        <taxon>Riboviria</taxon>
        <taxon>Orthornavirae</taxon>
        <taxon>Pisuviricota</taxon>
        <taxon>Pisoniviricetes</taxon>
        <taxon>Picornavirales</taxon>
        <taxon>Iflaviridae</taxon>
        <taxon>Iflavirus</taxon>
    </lineage>
</organism>
<feature type="domain" description="Peptidase C3" evidence="8">
    <location>
        <begin position="1517"/>
        <end position="1723"/>
    </location>
</feature>
<dbReference type="PROSITE" id="PS51218">
    <property type="entry name" value="SF3_HELICASE_2"/>
    <property type="match status" value="1"/>
</dbReference>
<dbReference type="InterPro" id="IPR024387">
    <property type="entry name" value="Pept_C3G_Picornavir"/>
</dbReference>
<keyword evidence="4" id="KW-0788">Thiol protease</keyword>
<reference evidence="9" key="1">
    <citation type="submission" date="2020-11" db="EMBL/GenBank/DDBJ databases">
        <authorList>
            <person name="Huang H.-J."/>
            <person name="Li J.-M."/>
        </authorList>
    </citation>
    <scope>NUCLEOTIDE SEQUENCE</scope>
    <source>
        <strain evidence="9">HU-Q3</strain>
    </source>
</reference>
<protein>
    <submittedName>
        <fullName evidence="9">Polyprotein</fullName>
    </submittedName>
</protein>
<dbReference type="EMBL" id="MW256671">
    <property type="protein sequence ID" value="QWC36470.1"/>
    <property type="molecule type" value="Genomic_RNA"/>
</dbReference>
<keyword evidence="2" id="KW-0547">Nucleotide-binding</keyword>
<evidence type="ECO:0000256" key="4">
    <source>
        <dbReference type="ARBA" id="ARBA00022807"/>
    </source>
</evidence>
<keyword evidence="5" id="KW-0693">Viral RNA replication</keyword>
<evidence type="ECO:0000256" key="1">
    <source>
        <dbReference type="ARBA" id="ARBA00022670"/>
    </source>
</evidence>
<dbReference type="GO" id="GO:0030430">
    <property type="term" value="C:host cell cytoplasm"/>
    <property type="evidence" value="ECO:0007669"/>
    <property type="project" value="UniProtKB-SubCell"/>
</dbReference>
<dbReference type="PROSITE" id="PS51874">
    <property type="entry name" value="PCV_3C_PRO"/>
    <property type="match status" value="1"/>
</dbReference>
<name>A0A8E8FUW6_9VIRU</name>
<dbReference type="Pfam" id="PF12381">
    <property type="entry name" value="Peptidase_C3G"/>
    <property type="match status" value="1"/>
</dbReference>
<accession>A0A8E8FUW6</accession>
<dbReference type="GO" id="GO:0004197">
    <property type="term" value="F:cysteine-type endopeptidase activity"/>
    <property type="evidence" value="ECO:0007669"/>
    <property type="project" value="InterPro"/>
</dbReference>
<keyword evidence="3" id="KW-0378">Hydrolase</keyword>
<dbReference type="Pfam" id="PF00910">
    <property type="entry name" value="RNA_helicase"/>
    <property type="match status" value="1"/>
</dbReference>
<dbReference type="Pfam" id="PF00915">
    <property type="entry name" value="Calici_coat"/>
    <property type="match status" value="1"/>
</dbReference>
<dbReference type="InterPro" id="IPR007094">
    <property type="entry name" value="RNA-dir_pol_PSvirus"/>
</dbReference>
<dbReference type="GO" id="GO:0006508">
    <property type="term" value="P:proteolysis"/>
    <property type="evidence" value="ECO:0007669"/>
    <property type="project" value="UniProtKB-KW"/>
</dbReference>
<reference evidence="9" key="2">
    <citation type="journal article" date="2021" name="NPJ Biofilms Microbiomes">
        <title>Diversity and infectivity of the RNA virome among different cryptic species of an agriculturally important insect vector: whitefly Bemisia tabaci.</title>
        <authorList>
            <person name="Huang H.J."/>
            <person name="Ye Z.X."/>
            <person name="Wang X."/>
            <person name="Yan X.T."/>
            <person name="Zhang Y."/>
            <person name="He Y.J."/>
            <person name="Qi Y.H."/>
            <person name="Zhang X.D."/>
            <person name="Zhuo J.C."/>
            <person name="Lu G."/>
            <person name="Lu J.B."/>
            <person name="Mao Q.Z."/>
            <person name="Sun Z.T."/>
            <person name="Yan F."/>
            <person name="Chen J.P."/>
            <person name="Zhang C.X."/>
            <person name="Li J.M."/>
        </authorList>
    </citation>
    <scope>NUCLEOTIDE SEQUENCE</scope>
    <source>
        <strain evidence="9">HU-Q3</strain>
    </source>
</reference>
<evidence type="ECO:0000313" key="9">
    <source>
        <dbReference type="EMBL" id="QWC36470.1"/>
    </source>
</evidence>
<dbReference type="InterPro" id="IPR033703">
    <property type="entry name" value="Rhv-like"/>
</dbReference>
<sequence length="2276" mass="259851">MCVVGQTPHPRELIMNNDEMLIEHIVRTFGLVKILKWSFSDAAGTLLDSWPAAPLLNWYDYNKNYVASGLTYYDVPPVGVLSLIAALWRGSLEFRLDIVGTQFIAGRLMIGYVTRQLEKPTMEQLKSCPYVIFDVQGENLQKVISIPFNASTPFWRTSSEEYTIDAPAKVYVYVLNSLVPMDNVAPYVYINVYMRAGPDFELAVPVMPRCCMPNNYPDLENVSPNDIDITFIGNNYVEFEGVLDNQYSTLVMDLKNTTLSATLKLWSVYNFVQIVDKDANRYRATSVYVTGLEAHVRHYLSTCYLVYGVSGAKDENQHLMFFTTKSKASKYAKDKDRKDWERITDSIVRVSKTVNYTDALACQLCTIHEVSLENAEALPIYPEMDERDRVSTSNVNVLATLPSTNGGATLFGERLYHLKQLFRKYVLYTRGMFKGGVTVAHGFNIPLLYQGRQRTVVEMRNYPDYNFNRGSVIEDLLYGFYLGRGGMRMRIVVRCDETVTFRIEHRPDEKYSSVPKEGIDLLFNDNYNYIMQDTNVNNIAEIEIPFYNSGLGNFLQRPKEDASLESFHYCLGNLYMGILPLGKYVDVHVDIYYCLGDDFHAYVFQGFPPIAAIPRLTNFTDLEVEPQMGLATWLLDQTGVSAVANKLDNAADELKDLTERTRVSAGDASMTSEVFLDTLKQMFPAHVAGVALQSLLQLAQVMLNPSASSIAIAFASVLTSVGLLCVRYVQQFISWFVKIVCKFTSGVSGSKRTETEPPPSDVTVNINIEAQGEADESYMGLTSVVMMSTFALLGMNAKVDSYLKGAPKLCLKGIGPFVRDVMWITNFLNANLAWIMRVVRWVGNKLFPDTALAREIAMQELDLTELFQEMDCLLSENNRLKIEREPSWSVRLYKAAARASIVRAKLMVSKKIPNTAIFNRIDALIKLRDDMIRMTSSPPVRFEPYTIWIAGESNVGKSRMINGANGIAMSLLRHIGLTTWEEPCYVRTPGNPYWNGCRNQPVCVYDEFAALGGEHGVTQVAELFCLKSKAIFNPPQAEIKDKNIRYNPKLVIMASNQTYPQVTGVNYEKAFHRRRDALIYVSRNEAFYKQHNYELDLPPHLMDEDLIRNYEHLEFQFLDPIVKTQPRTDRLLSYDQMISLLKTKFQRFHDREMNEYIDNLDAALTLMPGSVTESVEDIERDIYQRLVDANKYRYSHLPETREFLGCAFEEIKDDINHRLMPIVYAHLRFLKDHFKREYEQYYNDYPVIKAYERRLVPQMMEAAEECVCTVNQFTNDECRPCDAHIMCNICHDASASWEDRYLALAACQKAQHVKVKHAMVKCCVHKFYKPCYTFRPHVNIIIDGQICSLINVFEGPHGYIPVYPCFGDCVWSDEKVRAKLLRDWLQFDSSEREYIRNNCPDDDLPYNPMTKTMKIVKVKEQTWLSWATDAVTKGCAKLWELITNLKLVIGAVAVLASIGGIMYLAFKKQAEVSDTEKGVEQEMFISGDFRAAGKKGKQTKKELIVKQIRGEYVPQMGTDRQFTILRYVQRNACFIVAESETSSIKGRLLGFADRFALGPSHYMDEFHIRRNDSKFYIVTNGVKIPVLYDQFKCEAFDKSGLGVYTLPVQVAPFKNILTHFAPVHCHESVGEKAYMLEYSFDLGSVIPYALELRVLPRPVSVPASGYYKEFIVPDGYTYRLSKKGLCGSVLLSENLAEGIIGMHVAGASNSVVGFSEMITREQLLPYLNRCKVIDVVEPELSPYVDELKPEMGVSVLGVVDRRFVHRESGESKIIPTECHGEIFNVYCDVPVLSPKDERIQGAPYSPLKCGVDKHGHITLNFPQEYIDIAAEDMRRMLLAYVRPARLSVGKLTKKQAITGIPDLVDYDKLNFNTSEGFPFSSLRPGSADSKRWLFNMHQDERGNYIVDEINDIVLDVCQVRKMQRLNRILPFTVFTDCLKDQKVAKEKVCVPGKVRIFSISDVAYTIQSRQYFMDFTVAYQQSRFKVEHMIGINADSDEWGRLAAQLLSKGDNIVTADYSNFGPNLNLACAVKFIDIVNEWYSIYGECTDAHNVNREMLFYEVMHSLHLVYGTIYRTFTGLPSGGPLTTIQNSFVNCMYIRVVWLIKFSTNLEFKSMEAFHLNVELYVYGDDIIQSVTDLIKEEFNCRDIAQILSQYGIVIKNATKLDEIKPYSKLMDKETTFLKRGFQPHPFRPLVMLAPLAVASVEDTCNYTYRDWQHKMREISLEASDQTIRSAYGHGPDYYAYVFDKVSNYWYARGERLLTPSWREIDESIYG</sequence>
<dbReference type="Pfam" id="PF00680">
    <property type="entry name" value="RdRP_1"/>
    <property type="match status" value="1"/>
</dbReference>
<evidence type="ECO:0000256" key="2">
    <source>
        <dbReference type="ARBA" id="ARBA00022741"/>
    </source>
</evidence>
<dbReference type="InterPro" id="IPR014759">
    <property type="entry name" value="Helicase_SF3_ssRNA_vir"/>
</dbReference>
<evidence type="ECO:0000259" key="7">
    <source>
        <dbReference type="PROSITE" id="PS51218"/>
    </source>
</evidence>
<dbReference type="InterPro" id="IPR001205">
    <property type="entry name" value="RNA-dir_pol_C"/>
</dbReference>
<dbReference type="GO" id="GO:0003723">
    <property type="term" value="F:RNA binding"/>
    <property type="evidence" value="ECO:0007669"/>
    <property type="project" value="InterPro"/>
</dbReference>
<dbReference type="GO" id="GO:0006351">
    <property type="term" value="P:DNA-templated transcription"/>
    <property type="evidence" value="ECO:0007669"/>
    <property type="project" value="InterPro"/>
</dbReference>
<feature type="domain" description="RdRp catalytic" evidence="6">
    <location>
        <begin position="2011"/>
        <end position="2144"/>
    </location>
</feature>
<feature type="domain" description="SF3 helicase" evidence="7">
    <location>
        <begin position="924"/>
        <end position="1096"/>
    </location>
</feature>
<keyword evidence="1" id="KW-0645">Protease</keyword>
<dbReference type="InterPro" id="IPR000605">
    <property type="entry name" value="Helicase_SF3_ssDNA/RNA_vir"/>
</dbReference>
<dbReference type="InterPro" id="IPR044067">
    <property type="entry name" value="PCV_3C_PRO"/>
</dbReference>
<dbReference type="GO" id="GO:0003968">
    <property type="term" value="F:RNA-directed RNA polymerase activity"/>
    <property type="evidence" value="ECO:0007669"/>
    <property type="project" value="InterPro"/>
</dbReference>
<dbReference type="CDD" id="cd23169">
    <property type="entry name" value="ps-ssRNAv-Picornavirales"/>
    <property type="match status" value="1"/>
</dbReference>
<evidence type="ECO:0000256" key="5">
    <source>
        <dbReference type="ARBA" id="ARBA00022953"/>
    </source>
</evidence>
<evidence type="ECO:0000256" key="3">
    <source>
        <dbReference type="ARBA" id="ARBA00022801"/>
    </source>
</evidence>
<dbReference type="PROSITE" id="PS50507">
    <property type="entry name" value="RDRP_SSRNA_POS"/>
    <property type="match status" value="1"/>
</dbReference>
<evidence type="ECO:0000259" key="8">
    <source>
        <dbReference type="PROSITE" id="PS51874"/>
    </source>
</evidence>
<dbReference type="GO" id="GO:0000166">
    <property type="term" value="F:nucleotide binding"/>
    <property type="evidence" value="ECO:0007669"/>
    <property type="project" value="UniProtKB-KW"/>
</dbReference>
<dbReference type="CDD" id="cd00205">
    <property type="entry name" value="rhv_like"/>
    <property type="match status" value="1"/>
</dbReference>
<evidence type="ECO:0000259" key="6">
    <source>
        <dbReference type="PROSITE" id="PS50507"/>
    </source>
</evidence>
<dbReference type="InterPro" id="IPR004005">
    <property type="entry name" value="Calicivirus_coat"/>
</dbReference>
<dbReference type="GO" id="GO:0003724">
    <property type="term" value="F:RNA helicase activity"/>
    <property type="evidence" value="ECO:0007669"/>
    <property type="project" value="InterPro"/>
</dbReference>
<dbReference type="GO" id="GO:0039694">
    <property type="term" value="P:viral RNA genome replication"/>
    <property type="evidence" value="ECO:0007669"/>
    <property type="project" value="InterPro"/>
</dbReference>